<dbReference type="Proteomes" id="UP001139150">
    <property type="component" value="Unassembled WGS sequence"/>
</dbReference>
<comment type="caution">
    <text evidence="2">The sequence shown here is derived from an EMBL/GenBank/DDBJ whole genome shotgun (WGS) entry which is preliminary data.</text>
</comment>
<keyword evidence="1" id="KW-1133">Transmembrane helix</keyword>
<organism evidence="2 3">
    <name type="scientific">Halalkalibacter alkaliphilus</name>
    <dbReference type="NCBI Taxonomy" id="2917993"/>
    <lineage>
        <taxon>Bacteria</taxon>
        <taxon>Bacillati</taxon>
        <taxon>Bacillota</taxon>
        <taxon>Bacilli</taxon>
        <taxon>Bacillales</taxon>
        <taxon>Bacillaceae</taxon>
        <taxon>Halalkalibacter</taxon>
    </lineage>
</organism>
<feature type="transmembrane region" description="Helical" evidence="1">
    <location>
        <begin position="34"/>
        <end position="52"/>
    </location>
</feature>
<keyword evidence="1" id="KW-0472">Membrane</keyword>
<dbReference type="AlphaFoldDB" id="A0A9X2CT95"/>
<sequence>MLDWIMIVITIVVISFSTLMFMKRRRNTKNIHGAKGWVTPVCMLLMPVFALVVHLLDLVGIISWAGLLGLLFVAAYYTKYLPVTKDRAGSR</sequence>
<evidence type="ECO:0000313" key="3">
    <source>
        <dbReference type="Proteomes" id="UP001139150"/>
    </source>
</evidence>
<dbReference type="EMBL" id="JAKRYL010000012">
    <property type="protein sequence ID" value="MCL7747911.1"/>
    <property type="molecule type" value="Genomic_DNA"/>
</dbReference>
<feature type="transmembrane region" description="Helical" evidence="1">
    <location>
        <begin position="58"/>
        <end position="77"/>
    </location>
</feature>
<keyword evidence="3" id="KW-1185">Reference proteome</keyword>
<protein>
    <recommendedName>
        <fullName evidence="4">Amino acid permease</fullName>
    </recommendedName>
</protein>
<evidence type="ECO:0008006" key="4">
    <source>
        <dbReference type="Google" id="ProtNLM"/>
    </source>
</evidence>
<evidence type="ECO:0000313" key="2">
    <source>
        <dbReference type="EMBL" id="MCL7747911.1"/>
    </source>
</evidence>
<accession>A0A9X2CT95</accession>
<name>A0A9X2CT95_9BACI</name>
<feature type="transmembrane region" description="Helical" evidence="1">
    <location>
        <begin position="6"/>
        <end position="22"/>
    </location>
</feature>
<keyword evidence="1" id="KW-0812">Transmembrane</keyword>
<reference evidence="2" key="1">
    <citation type="submission" date="2022-02" db="EMBL/GenBank/DDBJ databases">
        <title>Halalkalibacter sp. nov. isolated from Lonar Lake, India.</title>
        <authorList>
            <person name="Joshi A."/>
            <person name="Thite S."/>
            <person name="Lodha T."/>
        </authorList>
    </citation>
    <scope>NUCLEOTIDE SEQUENCE</scope>
    <source>
        <strain evidence="2">MEB205</strain>
    </source>
</reference>
<gene>
    <name evidence="2" type="ORF">MF646_12340</name>
</gene>
<proteinExistence type="predicted"/>
<evidence type="ECO:0000256" key="1">
    <source>
        <dbReference type="SAM" id="Phobius"/>
    </source>
</evidence>
<dbReference type="RefSeq" id="WP_250096806.1">
    <property type="nucleotide sequence ID" value="NZ_JAKRYL010000012.1"/>
</dbReference>